<dbReference type="Proteomes" id="UP000030922">
    <property type="component" value="Segment"/>
</dbReference>
<dbReference type="RefSeq" id="YP_009222294.1">
    <property type="nucleotide sequence ID" value="NC_029058.1"/>
</dbReference>
<organism evidence="2 3">
    <name type="scientific">Lactobacillus phage LfeInf</name>
    <dbReference type="NCBI Taxonomy" id="1567484"/>
    <lineage>
        <taxon>Viruses</taxon>
        <taxon>Duplodnaviria</taxon>
        <taxon>Heunggongvirae</taxon>
        <taxon>Uroviricota</taxon>
        <taxon>Caudoviricetes</taxon>
        <taxon>Herelleviridae</taxon>
        <taxon>Hopescreekvirus</taxon>
        <taxon>Hopescreekvirus LfeInf</taxon>
    </lineage>
</organism>
<dbReference type="GeneID" id="26793844"/>
<name>A0A0A7NU15_9CAUD</name>
<reference evidence="3" key="1">
    <citation type="submission" date="2014-10" db="EMBL/GenBank/DDBJ databases">
        <title>Characterization of Lactobacillus fermentum phage vB_S_LfeInf.</title>
        <authorList>
            <person name="Liu M."/>
            <person name="Gill J.J."/>
            <person name="Berry J."/>
            <person name="Young R.III."/>
            <person name="Summer E.J."/>
        </authorList>
    </citation>
    <scope>NUCLEOTIDE SEQUENCE [LARGE SCALE GENOMIC DNA]</scope>
</reference>
<evidence type="ECO:0000313" key="2">
    <source>
        <dbReference type="EMBL" id="AIZ94682.1"/>
    </source>
</evidence>
<proteinExistence type="predicted"/>
<reference evidence="2 3" key="2">
    <citation type="journal article" date="2015" name="Biotechnol. Biofuels">
        <title>Bacteriophage application restores ethanol fermentation characteristics disrupted by Lactobacillus fermentum.</title>
        <authorList>
            <person name="Liu M."/>
            <person name="Bischoff K.M."/>
            <person name="Gill J.J."/>
            <person name="Mire-Criscione M.D."/>
            <person name="Berry J.D."/>
            <person name="Young R."/>
            <person name="Summer E.J."/>
        </authorList>
    </citation>
    <scope>NUCLEOTIDE SEQUENCE [LARGE SCALE GENOMIC DNA]</scope>
</reference>
<evidence type="ECO:0000256" key="1">
    <source>
        <dbReference type="SAM" id="MobiDB-lite"/>
    </source>
</evidence>
<feature type="region of interest" description="Disordered" evidence="1">
    <location>
        <begin position="1"/>
        <end position="23"/>
    </location>
</feature>
<sequence length="137" mass="14922">MGLIDSLRNSLADNGTGDKDQSLDNVKQSLDLASEKLLGKIKNNELDLDVKDIKDLASVYMLLTQSGEQDSTLGTPQASPEVVNIISKDLDVKEDPSDGSKVVDQDDLLNLSSEEVDKMLDQQFKAQNDDNLKANEG</sequence>
<dbReference type="KEGG" id="vg:26793844"/>
<accession>A0A0A7NU15</accession>
<dbReference type="EMBL" id="KP054477">
    <property type="protein sequence ID" value="AIZ94682.1"/>
    <property type="molecule type" value="Genomic_DNA"/>
</dbReference>
<keyword evidence="3" id="KW-1185">Reference proteome</keyword>
<protein>
    <submittedName>
        <fullName evidence="2">Uncharacterized protein</fullName>
    </submittedName>
</protein>
<evidence type="ECO:0000313" key="3">
    <source>
        <dbReference type="Proteomes" id="UP000030922"/>
    </source>
</evidence>
<gene>
    <name evidence="2" type="ORF">LfeInf_056</name>
</gene>